<protein>
    <recommendedName>
        <fullName evidence="5">DUF3099 domain-containing protein</fullName>
    </recommendedName>
</protein>
<comment type="caution">
    <text evidence="3">The sequence shown here is derived from an EMBL/GenBank/DDBJ whole genome shotgun (WGS) entry which is preliminary data.</text>
</comment>
<evidence type="ECO:0000256" key="1">
    <source>
        <dbReference type="SAM" id="MobiDB-lite"/>
    </source>
</evidence>
<feature type="compositionally biased region" description="Acidic residues" evidence="1">
    <location>
        <begin position="94"/>
        <end position="105"/>
    </location>
</feature>
<organism evidence="3 4">
    <name type="scientific">Brevibacterium paucivorans</name>
    <dbReference type="NCBI Taxonomy" id="170994"/>
    <lineage>
        <taxon>Bacteria</taxon>
        <taxon>Bacillati</taxon>
        <taxon>Actinomycetota</taxon>
        <taxon>Actinomycetes</taxon>
        <taxon>Micrococcales</taxon>
        <taxon>Brevibacteriaceae</taxon>
        <taxon>Brevibacterium</taxon>
    </lineage>
</organism>
<feature type="compositionally biased region" description="Polar residues" evidence="1">
    <location>
        <begin position="1"/>
        <end position="10"/>
    </location>
</feature>
<keyword evidence="2" id="KW-0812">Transmembrane</keyword>
<name>A0A2N6VQG1_9MICO</name>
<feature type="transmembrane region" description="Helical" evidence="2">
    <location>
        <begin position="52"/>
        <end position="72"/>
    </location>
</feature>
<proteinExistence type="predicted"/>
<dbReference type="AlphaFoldDB" id="A0A2N6VQG1"/>
<feature type="region of interest" description="Disordered" evidence="1">
    <location>
        <begin position="1"/>
        <end position="20"/>
    </location>
</feature>
<keyword evidence="2" id="KW-0472">Membrane</keyword>
<keyword evidence="2" id="KW-1133">Transmembrane helix</keyword>
<reference evidence="3 4" key="1">
    <citation type="submission" date="2017-09" db="EMBL/GenBank/DDBJ databases">
        <title>Bacterial strain isolated from the female urinary microbiota.</title>
        <authorList>
            <person name="Thomas-White K."/>
            <person name="Kumar N."/>
            <person name="Forster S."/>
            <person name="Putonti C."/>
            <person name="Lawley T."/>
            <person name="Wolfe A.J."/>
        </authorList>
    </citation>
    <scope>NUCLEOTIDE SEQUENCE [LARGE SCALE GENOMIC DNA]</scope>
    <source>
        <strain evidence="3 4">UMB1301</strain>
    </source>
</reference>
<feature type="compositionally biased region" description="Basic and acidic residues" evidence="1">
    <location>
        <begin position="118"/>
        <end position="133"/>
    </location>
</feature>
<evidence type="ECO:0000313" key="3">
    <source>
        <dbReference type="EMBL" id="PMD06370.1"/>
    </source>
</evidence>
<evidence type="ECO:0000256" key="2">
    <source>
        <dbReference type="SAM" id="Phobius"/>
    </source>
</evidence>
<evidence type="ECO:0008006" key="5">
    <source>
        <dbReference type="Google" id="ProtNLM"/>
    </source>
</evidence>
<dbReference type="EMBL" id="PNHK01000001">
    <property type="protein sequence ID" value="PMD06370.1"/>
    <property type="molecule type" value="Genomic_DNA"/>
</dbReference>
<feature type="region of interest" description="Disordered" evidence="1">
    <location>
        <begin position="83"/>
        <end position="133"/>
    </location>
</feature>
<evidence type="ECO:0000313" key="4">
    <source>
        <dbReference type="Proteomes" id="UP000235598"/>
    </source>
</evidence>
<dbReference type="Pfam" id="PF11298">
    <property type="entry name" value="DUF3099"/>
    <property type="match status" value="1"/>
</dbReference>
<feature type="transmembrane region" description="Helical" evidence="2">
    <location>
        <begin position="29"/>
        <end position="46"/>
    </location>
</feature>
<accession>A0A2N6VQG1</accession>
<gene>
    <name evidence="3" type="ORF">CJ199_03105</name>
</gene>
<dbReference type="Proteomes" id="UP000235598">
    <property type="component" value="Unassembled WGS sequence"/>
</dbReference>
<dbReference type="OrthoDB" id="4229919at2"/>
<sequence length="133" mass="14554">MCVSKEQTVRVTDAQHSHEAESNGRMRQYMVLMAIRLACFFVAALTSGWVRWAAAAGAIVLPWIAVTIANAVRRHFYTDTDEIAGAPTPQALGDEPEDDDDEEPDVVMGEIVGVLEKPQGEQRSDPDDRGRGA</sequence>
<dbReference type="InterPro" id="IPR021449">
    <property type="entry name" value="DUF3099"/>
</dbReference>